<protein>
    <submittedName>
        <fullName evidence="1">Uncharacterized protein</fullName>
    </submittedName>
</protein>
<organism evidence="1 3">
    <name type="scientific">Rotaria magnacalcarata</name>
    <dbReference type="NCBI Taxonomy" id="392030"/>
    <lineage>
        <taxon>Eukaryota</taxon>
        <taxon>Metazoa</taxon>
        <taxon>Spiralia</taxon>
        <taxon>Gnathifera</taxon>
        <taxon>Rotifera</taxon>
        <taxon>Eurotatoria</taxon>
        <taxon>Bdelloidea</taxon>
        <taxon>Philodinida</taxon>
        <taxon>Philodinidae</taxon>
        <taxon>Rotaria</taxon>
    </lineage>
</organism>
<accession>A0A816A2P0</accession>
<dbReference type="Proteomes" id="UP000663834">
    <property type="component" value="Unassembled WGS sequence"/>
</dbReference>
<sequence length="263" mass="30437">MTVFDNTLLECNSTPTSLRRRGRPPSDRWLFQSTHPQYLSHLIIRRSFRVVPVLVGPSIPRREREDTTEHICDPYTSWSNALQLYQSSFTTESNKVIDNIQLLHDCKRDRDSDLFQLVNQPLPSRQINTSSPYSDTNIEDTEQILALLNESIDSHPSLLNDEIIENDGVRAAIQREYLNLTLANVIRSERFSYINNIAGLPDFVYNNRESNSIQTNDTNDLLHVGNEHHTQQIHVWQHSLKTQKEQKRQLLLYGSQNESVTVV</sequence>
<dbReference type="AlphaFoldDB" id="A0A816A2P0"/>
<dbReference type="Proteomes" id="UP000681720">
    <property type="component" value="Unassembled WGS sequence"/>
</dbReference>
<dbReference type="EMBL" id="CAJOBJ010345003">
    <property type="protein sequence ID" value="CAF5200217.1"/>
    <property type="molecule type" value="Genomic_DNA"/>
</dbReference>
<evidence type="ECO:0000313" key="1">
    <source>
        <dbReference type="EMBL" id="CAF1592581.1"/>
    </source>
</evidence>
<gene>
    <name evidence="2" type="ORF">GIL414_LOCUS76291</name>
    <name evidence="1" type="ORF">KQP761_LOCUS21358</name>
</gene>
<evidence type="ECO:0000313" key="2">
    <source>
        <dbReference type="EMBL" id="CAF5200217.1"/>
    </source>
</evidence>
<proteinExistence type="predicted"/>
<evidence type="ECO:0000313" key="3">
    <source>
        <dbReference type="Proteomes" id="UP000663834"/>
    </source>
</evidence>
<name>A0A816A2P0_9BILA</name>
<dbReference type="OrthoDB" id="3050185at2759"/>
<dbReference type="EMBL" id="CAJNOW010011059">
    <property type="protein sequence ID" value="CAF1592581.1"/>
    <property type="molecule type" value="Genomic_DNA"/>
</dbReference>
<reference evidence="1" key="1">
    <citation type="submission" date="2021-02" db="EMBL/GenBank/DDBJ databases">
        <authorList>
            <person name="Nowell W R."/>
        </authorList>
    </citation>
    <scope>NUCLEOTIDE SEQUENCE</scope>
</reference>
<comment type="caution">
    <text evidence="1">The sequence shown here is derived from an EMBL/GenBank/DDBJ whole genome shotgun (WGS) entry which is preliminary data.</text>
</comment>